<evidence type="ECO:0000313" key="2">
    <source>
        <dbReference type="Proteomes" id="UP000290365"/>
    </source>
</evidence>
<sequence>MSRDKNCCSGHCSYLWQW</sequence>
<protein>
    <submittedName>
        <fullName evidence="1">Uncharacterized protein</fullName>
    </submittedName>
</protein>
<evidence type="ECO:0000313" key="1">
    <source>
        <dbReference type="EMBL" id="QBD83738.1"/>
    </source>
</evidence>
<dbReference type="AlphaFoldDB" id="A0A4P6K5U0"/>
<dbReference type="KEGG" id="kbs:EPA93_41030"/>
<reference evidence="1 2" key="1">
    <citation type="submission" date="2019-01" db="EMBL/GenBank/DDBJ databases">
        <title>Ktedonosporobacter rubrisoli SCAWS-G2.</title>
        <authorList>
            <person name="Huang Y."/>
            <person name="Yan B."/>
        </authorList>
    </citation>
    <scope>NUCLEOTIDE SEQUENCE [LARGE SCALE GENOMIC DNA]</scope>
    <source>
        <strain evidence="1 2">SCAWS-G2</strain>
    </source>
</reference>
<keyword evidence="2" id="KW-1185">Reference proteome</keyword>
<name>A0A4P6K5U0_KTERU</name>
<accession>A0A4P6K5U0</accession>
<gene>
    <name evidence="1" type="ORF">EPA93_41030</name>
</gene>
<dbReference type="Proteomes" id="UP000290365">
    <property type="component" value="Chromosome"/>
</dbReference>
<dbReference type="EMBL" id="CP035758">
    <property type="protein sequence ID" value="QBD83738.1"/>
    <property type="molecule type" value="Genomic_DNA"/>
</dbReference>
<proteinExistence type="predicted"/>
<organism evidence="1 2">
    <name type="scientific">Ktedonosporobacter rubrisoli</name>
    <dbReference type="NCBI Taxonomy" id="2509675"/>
    <lineage>
        <taxon>Bacteria</taxon>
        <taxon>Bacillati</taxon>
        <taxon>Chloroflexota</taxon>
        <taxon>Ktedonobacteria</taxon>
        <taxon>Ktedonobacterales</taxon>
        <taxon>Ktedonosporobacteraceae</taxon>
        <taxon>Ktedonosporobacter</taxon>
    </lineage>
</organism>